<sequence length="206" mass="23636">MNFSPSFRASLSSRFILALRPGGSLEDKVGWICQVINDSIGRADGMEVDGRRYHVFHFNHKSDSPERHEILGIPKPSGLCFKKCSVCEIDRDHMTDFSGRYPFRDVHNPFPTESLPADILHMEGRTMLKIVLPLYVKEFASHHLEIMKKLQEYKCGKNLSLIHSTSFTAHHFYEISYVLPSICSSLGVNTWWRVLQDHNMVNDMAP</sequence>
<reference evidence="1" key="1">
    <citation type="submission" date="2022-03" db="EMBL/GenBank/DDBJ databases">
        <title>Draft genome sequence of Aduncisulcus paluster, a free-living microaerophilic Fornicata.</title>
        <authorList>
            <person name="Yuyama I."/>
            <person name="Kume K."/>
            <person name="Tamura T."/>
            <person name="Inagaki Y."/>
            <person name="Hashimoto T."/>
        </authorList>
    </citation>
    <scope>NUCLEOTIDE SEQUENCE</scope>
    <source>
        <strain evidence="1">NY0171</strain>
    </source>
</reference>
<protein>
    <submittedName>
        <fullName evidence="1">Uncharacterized protein</fullName>
    </submittedName>
</protein>
<comment type="caution">
    <text evidence="1">The sequence shown here is derived from an EMBL/GenBank/DDBJ whole genome shotgun (WGS) entry which is preliminary data.</text>
</comment>
<dbReference type="Proteomes" id="UP001057375">
    <property type="component" value="Unassembled WGS sequence"/>
</dbReference>
<evidence type="ECO:0000313" key="1">
    <source>
        <dbReference type="EMBL" id="GKT24769.1"/>
    </source>
</evidence>
<evidence type="ECO:0000313" key="2">
    <source>
        <dbReference type="Proteomes" id="UP001057375"/>
    </source>
</evidence>
<dbReference type="EMBL" id="BQXS01012544">
    <property type="protein sequence ID" value="GKT24769.1"/>
    <property type="molecule type" value="Genomic_DNA"/>
</dbReference>
<keyword evidence="2" id="KW-1185">Reference proteome</keyword>
<name>A0ABQ5K2M9_9EUKA</name>
<gene>
    <name evidence="1" type="ORF">ADUPG1_012836</name>
</gene>
<accession>A0ABQ5K2M9</accession>
<organism evidence="1 2">
    <name type="scientific">Aduncisulcus paluster</name>
    <dbReference type="NCBI Taxonomy" id="2918883"/>
    <lineage>
        <taxon>Eukaryota</taxon>
        <taxon>Metamonada</taxon>
        <taxon>Carpediemonas-like organisms</taxon>
        <taxon>Aduncisulcus</taxon>
    </lineage>
</organism>
<proteinExistence type="predicted"/>